<feature type="domain" description="Phospholipid/glycerol acyltransferase" evidence="2">
    <location>
        <begin position="35"/>
        <end position="164"/>
    </location>
</feature>
<comment type="caution">
    <text evidence="3">The sequence shown here is derived from an EMBL/GenBank/DDBJ whole genome shotgun (WGS) entry which is preliminary data.</text>
</comment>
<proteinExistence type="predicted"/>
<evidence type="ECO:0000259" key="2">
    <source>
        <dbReference type="SMART" id="SM00563"/>
    </source>
</evidence>
<dbReference type="SUPFAM" id="SSF69593">
    <property type="entry name" value="Glycerol-3-phosphate (1)-acyltransferase"/>
    <property type="match status" value="1"/>
</dbReference>
<keyword evidence="1" id="KW-1133">Transmembrane helix</keyword>
<feature type="transmembrane region" description="Helical" evidence="1">
    <location>
        <begin position="309"/>
        <end position="331"/>
    </location>
</feature>
<keyword evidence="1" id="KW-0812">Transmembrane</keyword>
<evidence type="ECO:0000256" key="1">
    <source>
        <dbReference type="SAM" id="Phobius"/>
    </source>
</evidence>
<reference evidence="3 4" key="1">
    <citation type="submission" date="2019-07" db="EMBL/GenBank/DDBJ databases">
        <title>Whole genome shotgun sequence of Adhaeribacter aerolatus NBRC 106133.</title>
        <authorList>
            <person name="Hosoyama A."/>
            <person name="Uohara A."/>
            <person name="Ohji S."/>
            <person name="Ichikawa N."/>
        </authorList>
    </citation>
    <scope>NUCLEOTIDE SEQUENCE [LARGE SCALE GENOMIC DNA]</scope>
    <source>
        <strain evidence="3 4">NBRC 106133</strain>
    </source>
</reference>
<keyword evidence="4" id="KW-1185">Reference proteome</keyword>
<feature type="transmembrane region" description="Helical" evidence="1">
    <location>
        <begin position="352"/>
        <end position="374"/>
    </location>
</feature>
<evidence type="ECO:0000313" key="4">
    <source>
        <dbReference type="Proteomes" id="UP000321532"/>
    </source>
</evidence>
<dbReference type="GO" id="GO:0016287">
    <property type="term" value="F:glycerone-phosphate O-acyltransferase activity"/>
    <property type="evidence" value="ECO:0007669"/>
    <property type="project" value="TreeGrafter"/>
</dbReference>
<dbReference type="PANTHER" id="PTHR31605:SF0">
    <property type="entry name" value="GLYCEROL-3-PHOSPHATE O-ACYLTRANSFERASE 1"/>
    <property type="match status" value="1"/>
</dbReference>
<dbReference type="InterPro" id="IPR002123">
    <property type="entry name" value="Plipid/glycerol_acylTrfase"/>
</dbReference>
<feature type="transmembrane region" description="Helical" evidence="1">
    <location>
        <begin position="380"/>
        <end position="402"/>
    </location>
</feature>
<dbReference type="InterPro" id="IPR052744">
    <property type="entry name" value="GPAT/DAPAT"/>
</dbReference>
<dbReference type="GO" id="GO:0008654">
    <property type="term" value="P:phospholipid biosynthetic process"/>
    <property type="evidence" value="ECO:0007669"/>
    <property type="project" value="TreeGrafter"/>
</dbReference>
<sequence>MFYAFLKVIFNVALRIFFRRVEVRNKKLIPAKGPLLLVANHPNTFMDPIAIAAIVKPEVFFLAKSTLFNNGLNKWLLRKMNLIPIYRREDNAAPIAAANDTTFRQCFEFLQQQGTLLIFPEGNSYSERRLRPLKTGTARIALGAEAQVNFKAGVQLLPIGLNYSDPTRFGSTLFINVGEPIRVADYAEIYNQDPFKAVQQLTAEVRSRLEALLVTFDSPAEDELTQRIRNIYAANLTEELGLSRRQQDRFVLTKGITDSIRYFSQQEPERVRKISEKIHLYYLNLKKLGLQDKFLHIPPDRAVFPPGTLLTALFLLLGFPVFVWGLLTNYIPYFIPGKIADLISEEEEFRAPIMMTAGIFTFSIFYALLIWAFYVWSNSSWVTLFLGISLPISGLFSFSYSFRLRLTRSYLKFLAFFFRQSILVETIWQQRQEIIRSLEDAKGIYLQHLDQRSETSSLEHFQ</sequence>
<dbReference type="SMART" id="SM00563">
    <property type="entry name" value="PlsC"/>
    <property type="match status" value="1"/>
</dbReference>
<gene>
    <name evidence="3" type="ORF">AAE02nite_01560</name>
</gene>
<dbReference type="GO" id="GO:0004366">
    <property type="term" value="F:glycerol-3-phosphate O-acyltransferase activity"/>
    <property type="evidence" value="ECO:0007669"/>
    <property type="project" value="TreeGrafter"/>
</dbReference>
<dbReference type="AlphaFoldDB" id="A0A512AS18"/>
<dbReference type="PANTHER" id="PTHR31605">
    <property type="entry name" value="GLYCEROL-3-PHOSPHATE O-ACYLTRANSFERASE 1"/>
    <property type="match status" value="1"/>
</dbReference>
<dbReference type="RefSeq" id="WP_146894533.1">
    <property type="nucleotide sequence ID" value="NZ_BJYS01000001.1"/>
</dbReference>
<organism evidence="3 4">
    <name type="scientific">Adhaeribacter aerolatus</name>
    <dbReference type="NCBI Taxonomy" id="670289"/>
    <lineage>
        <taxon>Bacteria</taxon>
        <taxon>Pseudomonadati</taxon>
        <taxon>Bacteroidota</taxon>
        <taxon>Cytophagia</taxon>
        <taxon>Cytophagales</taxon>
        <taxon>Hymenobacteraceae</taxon>
        <taxon>Adhaeribacter</taxon>
    </lineage>
</organism>
<name>A0A512AS18_9BACT</name>
<accession>A0A512AS18</accession>
<keyword evidence="1" id="KW-0472">Membrane</keyword>
<dbReference type="CDD" id="cd07992">
    <property type="entry name" value="LPLAT_AAK14816-like"/>
    <property type="match status" value="1"/>
</dbReference>
<evidence type="ECO:0000313" key="3">
    <source>
        <dbReference type="EMBL" id="GEO02492.1"/>
    </source>
</evidence>
<protein>
    <recommendedName>
        <fullName evidence="2">Phospholipid/glycerol acyltransferase domain-containing protein</fullName>
    </recommendedName>
</protein>
<dbReference type="Proteomes" id="UP000321532">
    <property type="component" value="Unassembled WGS sequence"/>
</dbReference>
<dbReference type="EMBL" id="BJYS01000001">
    <property type="protein sequence ID" value="GEO02492.1"/>
    <property type="molecule type" value="Genomic_DNA"/>
</dbReference>
<dbReference type="Pfam" id="PF01553">
    <property type="entry name" value="Acyltransferase"/>
    <property type="match status" value="1"/>
</dbReference>
<dbReference type="OrthoDB" id="9806008at2"/>